<evidence type="ECO:0000313" key="1">
    <source>
        <dbReference type="EMBL" id="MBB5494677.1"/>
    </source>
</evidence>
<protein>
    <recommendedName>
        <fullName evidence="3">tRNA-guanine(15) transglycosylase-like domain-containing protein</fullName>
    </recommendedName>
</protein>
<organism evidence="1 2">
    <name type="scientific">Nocardiopsis metallicus</name>
    <dbReference type="NCBI Taxonomy" id="179819"/>
    <lineage>
        <taxon>Bacteria</taxon>
        <taxon>Bacillati</taxon>
        <taxon>Actinomycetota</taxon>
        <taxon>Actinomycetes</taxon>
        <taxon>Streptosporangiales</taxon>
        <taxon>Nocardiopsidaceae</taxon>
        <taxon>Nocardiopsis</taxon>
    </lineage>
</organism>
<gene>
    <name evidence="1" type="ORF">HNR07_005814</name>
</gene>
<reference evidence="1 2" key="1">
    <citation type="submission" date="2020-08" db="EMBL/GenBank/DDBJ databases">
        <title>Sequencing the genomes of 1000 actinobacteria strains.</title>
        <authorList>
            <person name="Klenk H.-P."/>
        </authorList>
    </citation>
    <scope>NUCLEOTIDE SEQUENCE [LARGE SCALE GENOMIC DNA]</scope>
    <source>
        <strain evidence="1 2">DSM 44598</strain>
    </source>
</reference>
<name>A0A840WSZ1_9ACTN</name>
<evidence type="ECO:0000313" key="2">
    <source>
        <dbReference type="Proteomes" id="UP000579647"/>
    </source>
</evidence>
<dbReference type="EMBL" id="JACHDO010000001">
    <property type="protein sequence ID" value="MBB5494677.1"/>
    <property type="molecule type" value="Genomic_DNA"/>
</dbReference>
<keyword evidence="2" id="KW-1185">Reference proteome</keyword>
<dbReference type="AlphaFoldDB" id="A0A840WSZ1"/>
<dbReference type="RefSeq" id="WP_184368520.1">
    <property type="nucleotide sequence ID" value="NZ_BAAAKM010000063.1"/>
</dbReference>
<evidence type="ECO:0008006" key="3">
    <source>
        <dbReference type="Google" id="ProtNLM"/>
    </source>
</evidence>
<comment type="caution">
    <text evidence="1">The sequence shown here is derived from an EMBL/GenBank/DDBJ whole genome shotgun (WGS) entry which is preliminary data.</text>
</comment>
<sequence length="396" mass="43069">MRTPYPRGLEPLQGRVLLQISANLSWWVEEHVEAEREGLVLVGPQAYKKARNLRRRGFHYPLLVDPGLYQEHPATEERPFPVPVRAPAEEAAVSLFEEDEGNPLERSLQAQRAAGVTAAMTPSGYVRAEDSEALIAMVEATIAHGDPAVILVLPLDVTWFRDDANTATVIAALQMYKGPKAIMLGGQMDPLSRFKQPVTNLCKVLTEVEDCSLMRADLAAFGALAHGAAFASIGATSSMRHIVPPGAKAQTGGGAYASSPHVLHHETLGFYLGSTLQNRFAGARAPICDCTVCEERGLDRFLSRAGEDLKEAAAHNIEILRRLRDQLMAQEPGLPRQRSWRESCQQVQGRCESINAELRVPKGFSVPKQVALWAALPLPEQSEAATSAKAAGQESS</sequence>
<proteinExistence type="predicted"/>
<dbReference type="Proteomes" id="UP000579647">
    <property type="component" value="Unassembled WGS sequence"/>
</dbReference>
<accession>A0A840WSZ1</accession>